<keyword evidence="1" id="KW-0812">Transmembrane</keyword>
<gene>
    <name evidence="2" type="ORF">GGC33_14305</name>
</gene>
<name>A0A844GYG2_9CHRO</name>
<accession>A0A844GYG2</accession>
<dbReference type="Proteomes" id="UP000437131">
    <property type="component" value="Unassembled WGS sequence"/>
</dbReference>
<protein>
    <submittedName>
        <fullName evidence="2">Uncharacterized protein</fullName>
    </submittedName>
</protein>
<sequence length="78" mass="8928">MLIPIFMTLLFITTIASIFIYQRTNQDIHLILGIFTASVFIIWGLAIAHWSIHMLALLALLCIRIPVFTPKAVKIYNK</sequence>
<proteinExistence type="predicted"/>
<feature type="transmembrane region" description="Helical" evidence="1">
    <location>
        <begin position="28"/>
        <end position="46"/>
    </location>
</feature>
<evidence type="ECO:0000313" key="3">
    <source>
        <dbReference type="Proteomes" id="UP000437131"/>
    </source>
</evidence>
<keyword evidence="1" id="KW-0472">Membrane</keyword>
<keyword evidence="1" id="KW-1133">Transmembrane helix</keyword>
<organism evidence="2 3">
    <name type="scientific">Cyanobacterium aponinum 0216</name>
    <dbReference type="NCBI Taxonomy" id="2676140"/>
    <lineage>
        <taxon>Bacteria</taxon>
        <taxon>Bacillati</taxon>
        <taxon>Cyanobacteriota</taxon>
        <taxon>Cyanophyceae</taxon>
        <taxon>Oscillatoriophycideae</taxon>
        <taxon>Chroococcales</taxon>
        <taxon>Geminocystaceae</taxon>
        <taxon>Cyanobacterium</taxon>
    </lineage>
</organism>
<reference evidence="2 3" key="1">
    <citation type="submission" date="2019-11" db="EMBL/GenBank/DDBJ databases">
        <title>Isolation of a new High Light Tolerant Cyanobacteria.</title>
        <authorList>
            <person name="Dobson Z."/>
            <person name="Vaughn N."/>
            <person name="Vaughn M."/>
            <person name="Fromme P."/>
            <person name="Mazor Y."/>
        </authorList>
    </citation>
    <scope>NUCLEOTIDE SEQUENCE [LARGE SCALE GENOMIC DNA]</scope>
    <source>
        <strain evidence="2 3">0216</strain>
    </source>
</reference>
<comment type="caution">
    <text evidence="2">The sequence shown here is derived from an EMBL/GenBank/DDBJ whole genome shotgun (WGS) entry which is preliminary data.</text>
</comment>
<feature type="transmembrane region" description="Helical" evidence="1">
    <location>
        <begin position="52"/>
        <end position="69"/>
    </location>
</feature>
<dbReference type="EMBL" id="WMIA01000021">
    <property type="protein sequence ID" value="MTF40092.1"/>
    <property type="molecule type" value="Genomic_DNA"/>
</dbReference>
<evidence type="ECO:0000313" key="2">
    <source>
        <dbReference type="EMBL" id="MTF40092.1"/>
    </source>
</evidence>
<dbReference type="RefSeq" id="WP_071880502.1">
    <property type="nucleotide sequence ID" value="NZ_WMIA01000021.1"/>
</dbReference>
<dbReference type="AlphaFoldDB" id="A0A844GYG2"/>
<evidence type="ECO:0000256" key="1">
    <source>
        <dbReference type="SAM" id="Phobius"/>
    </source>
</evidence>
<feature type="transmembrane region" description="Helical" evidence="1">
    <location>
        <begin position="6"/>
        <end position="21"/>
    </location>
</feature>